<dbReference type="Gene3D" id="2.60.40.1180">
    <property type="entry name" value="Golgi alpha-mannosidase II"/>
    <property type="match status" value="1"/>
</dbReference>
<dbReference type="Proteomes" id="UP000254424">
    <property type="component" value="Unassembled WGS sequence"/>
</dbReference>
<evidence type="ECO:0000259" key="7">
    <source>
        <dbReference type="Pfam" id="PF01120"/>
    </source>
</evidence>
<dbReference type="SUPFAM" id="SSF51445">
    <property type="entry name" value="(Trans)glycosidases"/>
    <property type="match status" value="1"/>
</dbReference>
<accession>A0A380ZB32</accession>
<dbReference type="Pfam" id="PF16757">
    <property type="entry name" value="Fucosidase_C"/>
    <property type="match status" value="1"/>
</dbReference>
<dbReference type="RefSeq" id="WP_004288536.1">
    <property type="nucleotide sequence ID" value="NZ_CABKNQ010000020.1"/>
</dbReference>
<dbReference type="OrthoDB" id="1389336at2"/>
<dbReference type="PANTHER" id="PTHR10030:SF37">
    <property type="entry name" value="ALPHA-L-FUCOSIDASE-RELATED"/>
    <property type="match status" value="1"/>
</dbReference>
<dbReference type="PIRSF" id="PIRSF001092">
    <property type="entry name" value="Alpha-L-fucosidase"/>
    <property type="match status" value="1"/>
</dbReference>
<name>A0A380ZB32_9BACE</name>
<dbReference type="GO" id="GO:0005764">
    <property type="term" value="C:lysosome"/>
    <property type="evidence" value="ECO:0007669"/>
    <property type="project" value="TreeGrafter"/>
</dbReference>
<gene>
    <name evidence="9" type="ORF">NCTC11155_03604</name>
</gene>
<dbReference type="Pfam" id="PF01120">
    <property type="entry name" value="Alpha_L_fucos"/>
    <property type="match status" value="2"/>
</dbReference>
<dbReference type="GO" id="GO:0016139">
    <property type="term" value="P:glycoside catabolic process"/>
    <property type="evidence" value="ECO:0007669"/>
    <property type="project" value="TreeGrafter"/>
</dbReference>
<feature type="domain" description="Alpha-L-fucosidase C-terminal" evidence="8">
    <location>
        <begin position="472"/>
        <end position="552"/>
    </location>
</feature>
<dbReference type="GO" id="GO:0004560">
    <property type="term" value="F:alpha-L-fucosidase activity"/>
    <property type="evidence" value="ECO:0007669"/>
    <property type="project" value="InterPro"/>
</dbReference>
<dbReference type="InterPro" id="IPR057739">
    <property type="entry name" value="Glyco_hydro_29_N"/>
</dbReference>
<dbReference type="EMBL" id="UFSX01000002">
    <property type="protein sequence ID" value="SUV44193.1"/>
    <property type="molecule type" value="Genomic_DNA"/>
</dbReference>
<evidence type="ECO:0000256" key="1">
    <source>
        <dbReference type="ARBA" id="ARBA00004071"/>
    </source>
</evidence>
<organism evidence="9 10">
    <name type="scientific">Bacteroides eggerthii</name>
    <dbReference type="NCBI Taxonomy" id="28111"/>
    <lineage>
        <taxon>Bacteria</taxon>
        <taxon>Pseudomonadati</taxon>
        <taxon>Bacteroidota</taxon>
        <taxon>Bacteroidia</taxon>
        <taxon>Bacteroidales</taxon>
        <taxon>Bacteroidaceae</taxon>
        <taxon>Bacteroides</taxon>
    </lineage>
</organism>
<evidence type="ECO:0000256" key="4">
    <source>
        <dbReference type="ARBA" id="ARBA00022729"/>
    </source>
</evidence>
<feature type="domain" description="Glycoside hydrolase family 29 N-terminal" evidence="7">
    <location>
        <begin position="42"/>
        <end position="361"/>
    </location>
</feature>
<reference evidence="9 10" key="1">
    <citation type="submission" date="2018-06" db="EMBL/GenBank/DDBJ databases">
        <authorList>
            <consortium name="Pathogen Informatics"/>
            <person name="Doyle S."/>
        </authorList>
    </citation>
    <scope>NUCLEOTIDE SEQUENCE [LARGE SCALE GENOMIC DNA]</scope>
    <source>
        <strain evidence="9 10">NCTC11155</strain>
    </source>
</reference>
<evidence type="ECO:0000256" key="6">
    <source>
        <dbReference type="ARBA" id="ARBA00023295"/>
    </source>
</evidence>
<evidence type="ECO:0000256" key="3">
    <source>
        <dbReference type="ARBA" id="ARBA00012662"/>
    </source>
</evidence>
<dbReference type="PANTHER" id="PTHR10030">
    <property type="entry name" value="ALPHA-L-FUCOSIDASE"/>
    <property type="match status" value="1"/>
</dbReference>
<evidence type="ECO:0000259" key="8">
    <source>
        <dbReference type="Pfam" id="PF16757"/>
    </source>
</evidence>
<comment type="function">
    <text evidence="1">Alpha-L-fucosidase is responsible for hydrolyzing the alpha-1,6-linked fucose joined to the reducing-end N-acetylglucosamine of the carbohydrate moieties of glycoproteins.</text>
</comment>
<comment type="similarity">
    <text evidence="2">Belongs to the glycosyl hydrolase 29 family.</text>
</comment>
<protein>
    <recommendedName>
        <fullName evidence="3">alpha-L-fucosidase</fullName>
        <ecNumber evidence="3">3.2.1.51</ecNumber>
    </recommendedName>
</protein>
<dbReference type="SMART" id="SM00812">
    <property type="entry name" value="Alpha_L_fucos"/>
    <property type="match status" value="1"/>
</dbReference>
<keyword evidence="4" id="KW-0732">Signal</keyword>
<dbReference type="GeneID" id="93072190"/>
<dbReference type="InterPro" id="IPR013780">
    <property type="entry name" value="Glyco_hydro_b"/>
</dbReference>
<dbReference type="GO" id="GO:0006004">
    <property type="term" value="P:fucose metabolic process"/>
    <property type="evidence" value="ECO:0007669"/>
    <property type="project" value="InterPro"/>
</dbReference>
<evidence type="ECO:0000256" key="5">
    <source>
        <dbReference type="ARBA" id="ARBA00022801"/>
    </source>
</evidence>
<dbReference type="STRING" id="483216.BACEGG_00260"/>
<keyword evidence="5" id="KW-0378">Hydrolase</keyword>
<dbReference type="InterPro" id="IPR000933">
    <property type="entry name" value="Glyco_hydro_29"/>
</dbReference>
<keyword evidence="6" id="KW-0326">Glycosidase</keyword>
<dbReference type="AlphaFoldDB" id="A0A380ZB32"/>
<evidence type="ECO:0000313" key="10">
    <source>
        <dbReference type="Proteomes" id="UP000254424"/>
    </source>
</evidence>
<evidence type="ECO:0000256" key="2">
    <source>
        <dbReference type="ARBA" id="ARBA00007951"/>
    </source>
</evidence>
<dbReference type="Gene3D" id="3.20.20.80">
    <property type="entry name" value="Glycosidases"/>
    <property type="match status" value="1"/>
</dbReference>
<dbReference type="EC" id="3.2.1.51" evidence="3"/>
<dbReference type="InterPro" id="IPR017853">
    <property type="entry name" value="GH"/>
</dbReference>
<dbReference type="InterPro" id="IPR016286">
    <property type="entry name" value="FUC_metazoa-typ"/>
</dbReference>
<feature type="domain" description="Glycoside hydrolase family 29 N-terminal" evidence="7">
    <location>
        <begin position="383"/>
        <end position="437"/>
    </location>
</feature>
<dbReference type="InterPro" id="IPR031919">
    <property type="entry name" value="Fucosidase_C"/>
</dbReference>
<evidence type="ECO:0000313" key="9">
    <source>
        <dbReference type="EMBL" id="SUV44193.1"/>
    </source>
</evidence>
<proteinExistence type="inferred from homology"/>
<sequence>MNIKALLFIFSCTTLTVQAQQEDFGQDALINPSAATFNFDIASGPIEPTDESIAAHYQCPEWFRNAKFGIYMHWGVNSVPGHDGHYGRWMYWYQEPDSCLRKYPILGYRAHAPKVYQHHLKTYGHPSKFGYKDFIPMWKADKFNADSLAAFYKEIGAKFIGVMAVHHDNFDLYDSSHQPWNSVNMGPKLDIVGAWQKACKKVGVHFAISSHLSNYCHEHMFYQGTNADPEGPYAGIPYDYMDPAYEGLYGKRTPDRIMRLEPEFAQSWYLRTKELIDKYEPELLYFDGPLPNGIYGQQLAAHFYNKNLSRKGVQNGVLTIKRIRKGYTLDRECSGEDDLQKNPFLVDTTVNPGWFYMGNSLNINKEGGDAGMGSVIQGKTKDQLRMTAGQIVDNLVDIVSKNGNMMLNVGLRADGSLPETFRDELVKIGNWLKLNGEAIYDTRPFKVYGEGTFNMNVASGKKQYADYLYKFTAKDIRFTTKKNVIYIFTLDWPGNGETLKVQKLNNQELKNIQSISFLASGEKVKWTQDESGLYITTPAAPVGEYAYAFKVTMQ</sequence>